<dbReference type="Gene3D" id="3.40.50.2300">
    <property type="match status" value="1"/>
</dbReference>
<dbReference type="Proteomes" id="UP000239576">
    <property type="component" value="Unassembled WGS sequence"/>
</dbReference>
<protein>
    <submittedName>
        <fullName evidence="4">Response regulator</fullName>
    </submittedName>
</protein>
<dbReference type="GO" id="GO:0000160">
    <property type="term" value="P:phosphorelay signal transduction system"/>
    <property type="evidence" value="ECO:0007669"/>
    <property type="project" value="InterPro"/>
</dbReference>
<evidence type="ECO:0000256" key="1">
    <source>
        <dbReference type="ARBA" id="ARBA00022553"/>
    </source>
</evidence>
<reference evidence="5" key="1">
    <citation type="submission" date="2018-02" db="EMBL/GenBank/DDBJ databases">
        <authorList>
            <person name="Moore K."/>
            <person name="Momper L."/>
        </authorList>
    </citation>
    <scope>NUCLEOTIDE SEQUENCE [LARGE SCALE GENOMIC DNA]</scope>
    <source>
        <strain evidence="5">ULC18</strain>
    </source>
</reference>
<organism evidence="4 5">
    <name type="scientific">Stenomitos frigidus ULC18</name>
    <dbReference type="NCBI Taxonomy" id="2107698"/>
    <lineage>
        <taxon>Bacteria</taxon>
        <taxon>Bacillati</taxon>
        <taxon>Cyanobacteriota</taxon>
        <taxon>Cyanophyceae</taxon>
        <taxon>Leptolyngbyales</taxon>
        <taxon>Leptolyngbyaceae</taxon>
        <taxon>Stenomitos</taxon>
    </lineage>
</organism>
<accession>A0A2T1DTN5</accession>
<gene>
    <name evidence="4" type="ORF">C7B82_29830</name>
</gene>
<dbReference type="PANTHER" id="PTHR44591:SF3">
    <property type="entry name" value="RESPONSE REGULATORY DOMAIN-CONTAINING PROTEIN"/>
    <property type="match status" value="1"/>
</dbReference>
<feature type="domain" description="Response regulatory" evidence="3">
    <location>
        <begin position="313"/>
        <end position="428"/>
    </location>
</feature>
<evidence type="ECO:0000313" key="4">
    <source>
        <dbReference type="EMBL" id="PSB23734.1"/>
    </source>
</evidence>
<evidence type="ECO:0000259" key="3">
    <source>
        <dbReference type="PROSITE" id="PS50110"/>
    </source>
</evidence>
<dbReference type="SUPFAM" id="SSF52172">
    <property type="entry name" value="CheY-like"/>
    <property type="match status" value="1"/>
</dbReference>
<keyword evidence="5" id="KW-1185">Reference proteome</keyword>
<dbReference type="InterPro" id="IPR050595">
    <property type="entry name" value="Bact_response_regulator"/>
</dbReference>
<keyword evidence="1 2" id="KW-0597">Phosphoprotein</keyword>
<name>A0A2T1DTN5_9CYAN</name>
<dbReference type="InterPro" id="IPR011006">
    <property type="entry name" value="CheY-like_superfamily"/>
</dbReference>
<dbReference type="InterPro" id="IPR001789">
    <property type="entry name" value="Sig_transdc_resp-reg_receiver"/>
</dbReference>
<dbReference type="PROSITE" id="PS50110">
    <property type="entry name" value="RESPONSE_REGULATORY"/>
    <property type="match status" value="1"/>
</dbReference>
<dbReference type="SMART" id="SM00448">
    <property type="entry name" value="REC"/>
    <property type="match status" value="1"/>
</dbReference>
<sequence>MIQQWANLGTANGCLSAQQQDSLRHCFGVCECNFQVSLSSFILIALLMKTSAPYSFQFQAQELPQKLSQLSQQPLTGYWLFEFPGLAGTNVANQWYLGLSKGQVVFSGNQHCCWSVLFETLQRYTARLRNGDAKHAILRLEQQLMLTHPDRQASALLDLLHELNELNLLNLEEVRASLRLKMLSDFDTYVFEYAGQAKFLPSSSSDAPLPIVGFEMDALVSQAKERRVLWQKLKTLIPSMEHVPTLNAAAAKLSQLNAERKQRLEALVADNKTLSEIAVLLAQDPLEIAKFFAKLMSEGLIKLRSSPTTKGVEIFVVDDSPILLKQFESLVRSWGYCVRSFYEPMLALEALTEANPAVIFLDINMPEVTGFDLVKQIRRLPGLESIPLIMLTAEKSLSNNWRARWSGCQFMSKPLTSSEIPTFRLELRTLLTELAPLQQPTQFSGRRSEFQMETSY</sequence>
<dbReference type="AlphaFoldDB" id="A0A2T1DTN5"/>
<proteinExistence type="predicted"/>
<evidence type="ECO:0000313" key="5">
    <source>
        <dbReference type="Proteomes" id="UP000239576"/>
    </source>
</evidence>
<dbReference type="OrthoDB" id="572194at2"/>
<dbReference type="PANTHER" id="PTHR44591">
    <property type="entry name" value="STRESS RESPONSE REGULATOR PROTEIN 1"/>
    <property type="match status" value="1"/>
</dbReference>
<evidence type="ECO:0000256" key="2">
    <source>
        <dbReference type="PROSITE-ProRule" id="PRU00169"/>
    </source>
</evidence>
<dbReference type="Pfam" id="PF00072">
    <property type="entry name" value="Response_reg"/>
    <property type="match status" value="1"/>
</dbReference>
<dbReference type="EMBL" id="PVWK01000159">
    <property type="protein sequence ID" value="PSB23734.1"/>
    <property type="molecule type" value="Genomic_DNA"/>
</dbReference>
<feature type="modified residue" description="4-aspartylphosphate" evidence="2">
    <location>
        <position position="362"/>
    </location>
</feature>
<reference evidence="4 5" key="2">
    <citation type="submission" date="2018-03" db="EMBL/GenBank/DDBJ databases">
        <title>The ancient ancestry and fast evolution of plastids.</title>
        <authorList>
            <person name="Moore K.R."/>
            <person name="Magnabosco C."/>
            <person name="Momper L."/>
            <person name="Gold D.A."/>
            <person name="Bosak T."/>
            <person name="Fournier G.P."/>
        </authorList>
    </citation>
    <scope>NUCLEOTIDE SEQUENCE [LARGE SCALE GENOMIC DNA]</scope>
    <source>
        <strain evidence="4 5">ULC18</strain>
    </source>
</reference>
<comment type="caution">
    <text evidence="4">The sequence shown here is derived from an EMBL/GenBank/DDBJ whole genome shotgun (WGS) entry which is preliminary data.</text>
</comment>